<feature type="compositionally biased region" description="Basic and acidic residues" evidence="1">
    <location>
        <begin position="67"/>
        <end position="99"/>
    </location>
</feature>
<dbReference type="InterPro" id="IPR039764">
    <property type="entry name" value="HABP4/SERBP1-like"/>
</dbReference>
<dbReference type="PANTHER" id="PTHR12299">
    <property type="entry name" value="HYALURONIC ACID-BINDING PROTEIN 4"/>
    <property type="match status" value="1"/>
</dbReference>
<keyword evidence="4" id="KW-1185">Reference proteome</keyword>
<feature type="domain" description="Hyaluronan/mRNA-binding protein" evidence="2">
    <location>
        <begin position="11"/>
        <end position="119"/>
    </location>
</feature>
<evidence type="ECO:0000256" key="1">
    <source>
        <dbReference type="SAM" id="MobiDB-lite"/>
    </source>
</evidence>
<feature type="compositionally biased region" description="Basic and acidic residues" evidence="1">
    <location>
        <begin position="1"/>
        <end position="37"/>
    </location>
</feature>
<sequence>MGRGDGFDSRGKREFNRHSVSDRSFSHYSGLKHEVKHGGSGSHNWGTVKDELTDLEQPNVTEEIPEVEEHPVANTENKENKVEEVKEEGPKEMTLDESKATQNKDQAKVEFNIRKPNEGTNGQWKKGFALHKSKGKEAYAEDSVMDHHFWKPENDIMSQLEINFGDLGCPGHDGKGGQGGRGCAGLTSQVLLLLM</sequence>
<gene>
    <name evidence="3" type="ORF">D623_10011353</name>
</gene>
<dbReference type="GO" id="GO:0003730">
    <property type="term" value="F:mRNA 3'-UTR binding"/>
    <property type="evidence" value="ECO:0007669"/>
    <property type="project" value="TreeGrafter"/>
</dbReference>
<evidence type="ECO:0000259" key="2">
    <source>
        <dbReference type="SMART" id="SM01233"/>
    </source>
</evidence>
<dbReference type="GO" id="GO:0005634">
    <property type="term" value="C:nucleus"/>
    <property type="evidence" value="ECO:0007669"/>
    <property type="project" value="TreeGrafter"/>
</dbReference>
<protein>
    <submittedName>
        <fullName evidence="3">Plasminogen activator inhibitor 1 RNA-binding protein</fullName>
    </submittedName>
</protein>
<reference evidence="3 4" key="1">
    <citation type="journal article" date="2013" name="Nat. Commun.">
        <title>Genome analysis reveals insights into physiology and longevity of the Brandt's bat Myotis brandtii.</title>
        <authorList>
            <person name="Seim I."/>
            <person name="Fang X."/>
            <person name="Xiong Z."/>
            <person name="Lobanov A.V."/>
            <person name="Huang Z."/>
            <person name="Ma S."/>
            <person name="Feng Y."/>
            <person name="Turanov A.A."/>
            <person name="Zhu Y."/>
            <person name="Lenz T.L."/>
            <person name="Gerashchenko M.V."/>
            <person name="Fan D."/>
            <person name="Hee Yim S."/>
            <person name="Yao X."/>
            <person name="Jordan D."/>
            <person name="Xiong Y."/>
            <person name="Ma Y."/>
            <person name="Lyapunov A.N."/>
            <person name="Chen G."/>
            <person name="Kulakova O.I."/>
            <person name="Sun Y."/>
            <person name="Lee S.G."/>
            <person name="Bronson R.T."/>
            <person name="Moskalev A.A."/>
            <person name="Sunyaev S.R."/>
            <person name="Zhang G."/>
            <person name="Krogh A."/>
            <person name="Wang J."/>
            <person name="Gladyshev V.N."/>
        </authorList>
    </citation>
    <scope>NUCLEOTIDE SEQUENCE [LARGE SCALE GENOMIC DNA]</scope>
</reference>
<organism evidence="3 4">
    <name type="scientific">Myotis brandtii</name>
    <name type="common">Brandt's bat</name>
    <dbReference type="NCBI Taxonomy" id="109478"/>
    <lineage>
        <taxon>Eukaryota</taxon>
        <taxon>Metazoa</taxon>
        <taxon>Chordata</taxon>
        <taxon>Craniata</taxon>
        <taxon>Vertebrata</taxon>
        <taxon>Euteleostomi</taxon>
        <taxon>Mammalia</taxon>
        <taxon>Eutheria</taxon>
        <taxon>Laurasiatheria</taxon>
        <taxon>Chiroptera</taxon>
        <taxon>Yangochiroptera</taxon>
        <taxon>Vespertilionidae</taxon>
        <taxon>Myotis</taxon>
    </lineage>
</organism>
<evidence type="ECO:0000313" key="4">
    <source>
        <dbReference type="Proteomes" id="UP000052978"/>
    </source>
</evidence>
<evidence type="ECO:0000313" key="3">
    <source>
        <dbReference type="EMBL" id="EPQ14503.1"/>
    </source>
</evidence>
<name>S7PUC1_MYOBR</name>
<dbReference type="Proteomes" id="UP000052978">
    <property type="component" value="Unassembled WGS sequence"/>
</dbReference>
<proteinExistence type="predicted"/>
<dbReference type="Pfam" id="PF04774">
    <property type="entry name" value="HABP4_PAI-RBP1"/>
    <property type="match status" value="1"/>
</dbReference>
<dbReference type="EMBL" id="KE163966">
    <property type="protein sequence ID" value="EPQ14503.1"/>
    <property type="molecule type" value="Genomic_DNA"/>
</dbReference>
<dbReference type="PANTHER" id="PTHR12299:SF29">
    <property type="entry name" value="SERPINE1 MRNA-BINDING PROTEIN 1"/>
    <property type="match status" value="1"/>
</dbReference>
<dbReference type="SMART" id="SM01233">
    <property type="entry name" value="HABP4_PAI-RBP1"/>
    <property type="match status" value="1"/>
</dbReference>
<dbReference type="GO" id="GO:0005737">
    <property type="term" value="C:cytoplasm"/>
    <property type="evidence" value="ECO:0007669"/>
    <property type="project" value="TreeGrafter"/>
</dbReference>
<accession>S7PUC1</accession>
<feature type="region of interest" description="Disordered" evidence="1">
    <location>
        <begin position="1"/>
        <end position="107"/>
    </location>
</feature>
<dbReference type="AlphaFoldDB" id="S7PUC1"/>
<dbReference type="InterPro" id="IPR006861">
    <property type="entry name" value="HABP4_PAIRBP1-bd"/>
</dbReference>